<reference evidence="2 3" key="1">
    <citation type="submission" date="2017-08" db="EMBL/GenBank/DDBJ databases">
        <title>Identification and genetic characteristics of simultaneous BTEX- and naphthalene-degrading Paraburkholderia sp. BN5 isolated from petroleum-contaminated soil.</title>
        <authorList>
            <person name="Lee Y."/>
            <person name="Jeon C.O."/>
        </authorList>
    </citation>
    <scope>NUCLEOTIDE SEQUENCE [LARGE SCALE GENOMIC DNA]</scope>
    <source>
        <strain evidence="2 3">BN5</strain>
    </source>
</reference>
<feature type="chain" id="PRO_5013077689" evidence="1">
    <location>
        <begin position="28"/>
        <end position="138"/>
    </location>
</feature>
<dbReference type="RefSeq" id="WP_095419641.1">
    <property type="nucleotide sequence ID" value="NZ_CP022989.1"/>
</dbReference>
<keyword evidence="3" id="KW-1185">Reference proteome</keyword>
<name>A0A248VKY2_9BURK</name>
<dbReference type="OrthoDB" id="9099456at2"/>
<proteinExistence type="predicted"/>
<evidence type="ECO:0000256" key="1">
    <source>
        <dbReference type="SAM" id="SignalP"/>
    </source>
</evidence>
<accession>A0A248VKY2</accession>
<dbReference type="KEGG" id="parb:CJU94_16770"/>
<evidence type="ECO:0000313" key="3">
    <source>
        <dbReference type="Proteomes" id="UP000215158"/>
    </source>
</evidence>
<keyword evidence="1" id="KW-0732">Signal</keyword>
<feature type="signal peptide" evidence="1">
    <location>
        <begin position="1"/>
        <end position="27"/>
    </location>
</feature>
<gene>
    <name evidence="2" type="ORF">CJU94_16770</name>
</gene>
<sequence length="138" mass="14251">MDRRTFMITGACLPGVAASAWPWLAHAAACGNTVAVADSTLAGGAALAGYAAHRQWPVFETGDDIGALWYSTLAPLLGVSSARASATLIGLTRASDYFVLSELAARAGHLIEHRYEQGAGAGAQPAHVAFAFAPRVAR</sequence>
<protein>
    <submittedName>
        <fullName evidence="2">Uncharacterized protein</fullName>
    </submittedName>
</protein>
<evidence type="ECO:0000313" key="2">
    <source>
        <dbReference type="EMBL" id="ASV99648.1"/>
    </source>
</evidence>
<organism evidence="2 3">
    <name type="scientific">Paraburkholderia aromaticivorans</name>
    <dbReference type="NCBI Taxonomy" id="2026199"/>
    <lineage>
        <taxon>Bacteria</taxon>
        <taxon>Pseudomonadati</taxon>
        <taxon>Pseudomonadota</taxon>
        <taxon>Betaproteobacteria</taxon>
        <taxon>Burkholderiales</taxon>
        <taxon>Burkholderiaceae</taxon>
        <taxon>Paraburkholderia</taxon>
    </lineage>
</organism>
<dbReference type="Proteomes" id="UP000215158">
    <property type="component" value="Chromosome 1"/>
</dbReference>
<dbReference type="AlphaFoldDB" id="A0A248VKY2"/>
<dbReference type="EMBL" id="CP022989">
    <property type="protein sequence ID" value="ASV99648.1"/>
    <property type="molecule type" value="Genomic_DNA"/>
</dbReference>